<comment type="caution">
    <text evidence="3">The sequence shown here is derived from an EMBL/GenBank/DDBJ whole genome shotgun (WGS) entry which is preliminary data.</text>
</comment>
<evidence type="ECO:0000256" key="2">
    <source>
        <dbReference type="SAM" id="SignalP"/>
    </source>
</evidence>
<organism evidence="3 4">
    <name type="scientific">Duganella levis</name>
    <dbReference type="NCBI Taxonomy" id="2692169"/>
    <lineage>
        <taxon>Bacteria</taxon>
        <taxon>Pseudomonadati</taxon>
        <taxon>Pseudomonadota</taxon>
        <taxon>Betaproteobacteria</taxon>
        <taxon>Burkholderiales</taxon>
        <taxon>Oxalobacteraceae</taxon>
        <taxon>Telluria group</taxon>
        <taxon>Duganella</taxon>
    </lineage>
</organism>
<evidence type="ECO:0000256" key="1">
    <source>
        <dbReference type="SAM" id="MobiDB-lite"/>
    </source>
</evidence>
<evidence type="ECO:0000313" key="4">
    <source>
        <dbReference type="Proteomes" id="UP000642144"/>
    </source>
</evidence>
<sequence length="374" mass="39564">MKKILLLLVTALLSVTALPSLAQVVNAKGVGTVSYATIVSQADKDRAYRAAQVASIERYFAEAGEAEAENFDAIQPKIEENLDKFIMSTTVLNEQDQPGMRKYSVAVRTELNVTKLRIALRGASKAGQAGPAGNSPMVYVFLGREVAAVKSFDDRVVKRAEMKLDSDVKASGTTRGSEGENIQGNNIATTASKQKTSKVSVNQSINVETGGSTNRKSDETSYRMLSMASHKTAVTSVFSQSGFQVADPDFVLADGDMKSVNADFSKGSDLTPSTMRALVLSLRKAGVPLFVVATFDVGVATQDPASGLQRVAVTVTGRVLDVSGALPREVASVPPVQYFAVAPDNAIATTKALKDASLLAAKEIVSRLNASGIH</sequence>
<accession>A0ABW9W1M9</accession>
<keyword evidence="2" id="KW-0732">Signal</keyword>
<keyword evidence="4" id="KW-1185">Reference proteome</keyword>
<name>A0ABW9W1M9_9BURK</name>
<feature type="compositionally biased region" description="Polar residues" evidence="1">
    <location>
        <begin position="171"/>
        <end position="201"/>
    </location>
</feature>
<evidence type="ECO:0008006" key="5">
    <source>
        <dbReference type="Google" id="ProtNLM"/>
    </source>
</evidence>
<gene>
    <name evidence="3" type="ORF">GTP69_14835</name>
</gene>
<feature type="chain" id="PRO_5046717465" description="DUF4410 domain-containing protein" evidence="2">
    <location>
        <begin position="23"/>
        <end position="374"/>
    </location>
</feature>
<evidence type="ECO:0000313" key="3">
    <source>
        <dbReference type="EMBL" id="MYN27688.1"/>
    </source>
</evidence>
<protein>
    <recommendedName>
        <fullName evidence="5">DUF4410 domain-containing protein</fullName>
    </recommendedName>
</protein>
<feature type="region of interest" description="Disordered" evidence="1">
    <location>
        <begin position="169"/>
        <end position="201"/>
    </location>
</feature>
<feature type="signal peptide" evidence="2">
    <location>
        <begin position="1"/>
        <end position="22"/>
    </location>
</feature>
<dbReference type="Proteomes" id="UP000642144">
    <property type="component" value="Unassembled WGS sequence"/>
</dbReference>
<dbReference type="EMBL" id="WWCT01000011">
    <property type="protein sequence ID" value="MYN27688.1"/>
    <property type="molecule type" value="Genomic_DNA"/>
</dbReference>
<proteinExistence type="predicted"/>
<reference evidence="3 4" key="1">
    <citation type="submission" date="2019-12" db="EMBL/GenBank/DDBJ databases">
        <title>Novel species isolated from a subtropical stream in China.</title>
        <authorList>
            <person name="Lu H."/>
        </authorList>
    </citation>
    <scope>NUCLEOTIDE SEQUENCE [LARGE SCALE GENOMIC DNA]</scope>
    <source>
        <strain evidence="3 4">CY42W</strain>
    </source>
</reference>
<dbReference type="RefSeq" id="WP_161055593.1">
    <property type="nucleotide sequence ID" value="NZ_WWCT01000011.1"/>
</dbReference>